<dbReference type="InParanoid" id="A0A0C2WE54"/>
<dbReference type="EMBL" id="KN818312">
    <property type="protein sequence ID" value="KIL59652.1"/>
    <property type="molecule type" value="Genomic_DNA"/>
</dbReference>
<sequence length="333" mass="37398">SHSSSPLIHDPSQDDTVVSVSTAFFPGAHSMGSDLCFSSSDMVLFYVNSQVILAASEKAFSSLLSDTLSNEKYRNTVINVPEESVVLNVILHALYNLSCAQHSPALQTLLTAVNQMPFYDICVRKHVSPGTPLYQLLLSQAPLYPIDIYSLAAQHCLEDLAVNTSSHLLSYSLSSITDEMAQRMGAIYLKRLMFLHLGRNTALKNILLIPPPPHPPTKECNFTDQKNLTRAWALVSAYLAWDGRPDLSTSGMQRALSPLTDQLICNQCHQTLHKRIQDVVVQWTSVKVRVLRPMSIILSPVFRERFKRRLLFSLWTLEIRYPGGFQYTRYGSQ</sequence>
<name>A0A0C2WE54_AMAMK</name>
<evidence type="ECO:0008006" key="3">
    <source>
        <dbReference type="Google" id="ProtNLM"/>
    </source>
</evidence>
<dbReference type="AlphaFoldDB" id="A0A0C2WE54"/>
<dbReference type="HOGENOM" id="CLU_051530_2_0_1"/>
<organism evidence="1 2">
    <name type="scientific">Amanita muscaria (strain Koide BX008)</name>
    <dbReference type="NCBI Taxonomy" id="946122"/>
    <lineage>
        <taxon>Eukaryota</taxon>
        <taxon>Fungi</taxon>
        <taxon>Dikarya</taxon>
        <taxon>Basidiomycota</taxon>
        <taxon>Agaricomycotina</taxon>
        <taxon>Agaricomycetes</taxon>
        <taxon>Agaricomycetidae</taxon>
        <taxon>Agaricales</taxon>
        <taxon>Pluteineae</taxon>
        <taxon>Amanitaceae</taxon>
        <taxon>Amanita</taxon>
    </lineage>
</organism>
<proteinExistence type="predicted"/>
<protein>
    <recommendedName>
        <fullName evidence="3">BTB domain-containing protein</fullName>
    </recommendedName>
</protein>
<keyword evidence="2" id="KW-1185">Reference proteome</keyword>
<dbReference type="Proteomes" id="UP000054549">
    <property type="component" value="Unassembled WGS sequence"/>
</dbReference>
<dbReference type="OrthoDB" id="3265815at2759"/>
<evidence type="ECO:0000313" key="2">
    <source>
        <dbReference type="Proteomes" id="UP000054549"/>
    </source>
</evidence>
<accession>A0A0C2WE54</accession>
<gene>
    <name evidence="1" type="ORF">M378DRAFT_84807</name>
</gene>
<feature type="non-terminal residue" evidence="1">
    <location>
        <position position="1"/>
    </location>
</feature>
<reference evidence="1 2" key="1">
    <citation type="submission" date="2014-04" db="EMBL/GenBank/DDBJ databases">
        <title>Evolutionary Origins and Diversification of the Mycorrhizal Mutualists.</title>
        <authorList>
            <consortium name="DOE Joint Genome Institute"/>
            <consortium name="Mycorrhizal Genomics Consortium"/>
            <person name="Kohler A."/>
            <person name="Kuo A."/>
            <person name="Nagy L.G."/>
            <person name="Floudas D."/>
            <person name="Copeland A."/>
            <person name="Barry K.W."/>
            <person name="Cichocki N."/>
            <person name="Veneault-Fourrey C."/>
            <person name="LaButti K."/>
            <person name="Lindquist E.A."/>
            <person name="Lipzen A."/>
            <person name="Lundell T."/>
            <person name="Morin E."/>
            <person name="Murat C."/>
            <person name="Riley R."/>
            <person name="Ohm R."/>
            <person name="Sun H."/>
            <person name="Tunlid A."/>
            <person name="Henrissat B."/>
            <person name="Grigoriev I.V."/>
            <person name="Hibbett D.S."/>
            <person name="Martin F."/>
        </authorList>
    </citation>
    <scope>NUCLEOTIDE SEQUENCE [LARGE SCALE GENOMIC DNA]</scope>
    <source>
        <strain evidence="1 2">Koide BX008</strain>
    </source>
</reference>
<dbReference type="STRING" id="946122.A0A0C2WE54"/>
<evidence type="ECO:0000313" key="1">
    <source>
        <dbReference type="EMBL" id="KIL59652.1"/>
    </source>
</evidence>